<dbReference type="EMBL" id="JAULJE010000018">
    <property type="protein sequence ID" value="KAK1332733.1"/>
    <property type="molecule type" value="Genomic_DNA"/>
</dbReference>
<feature type="region of interest" description="Disordered" evidence="1">
    <location>
        <begin position="1"/>
        <end position="45"/>
    </location>
</feature>
<protein>
    <submittedName>
        <fullName evidence="2">Uncharacterized protein</fullName>
    </submittedName>
</protein>
<comment type="caution">
    <text evidence="2">The sequence shown here is derived from an EMBL/GenBank/DDBJ whole genome shotgun (WGS) entry which is preliminary data.</text>
</comment>
<evidence type="ECO:0000256" key="1">
    <source>
        <dbReference type="SAM" id="MobiDB-lite"/>
    </source>
</evidence>
<proteinExistence type="predicted"/>
<sequence length="160" mass="16560">MHEVFPCEMGPGTTSKQRTPHPLASPSDKVGAKGGKPGGPDCTRPPFGRSAQAARGANKVNLGNHAACSQSLGAVLPALSLCPILHFRLHQGTPVNKSRLGSHVIYVEEDKDQNVAVPAENVEDVQLFQVCGPPPPPGSGAWPSPALCVPPGAHPCLSLS</sequence>
<gene>
    <name evidence="2" type="ORF">QTO34_007416</name>
</gene>
<evidence type="ECO:0000313" key="2">
    <source>
        <dbReference type="EMBL" id="KAK1332733.1"/>
    </source>
</evidence>
<name>A0AA40HK69_CNENI</name>
<keyword evidence="3" id="KW-1185">Reference proteome</keyword>
<evidence type="ECO:0000313" key="3">
    <source>
        <dbReference type="Proteomes" id="UP001177744"/>
    </source>
</evidence>
<reference evidence="2" key="1">
    <citation type="submission" date="2023-06" db="EMBL/GenBank/DDBJ databases">
        <title>Reference genome for the Northern bat (Eptesicus nilssonii), a most northern bat species.</title>
        <authorList>
            <person name="Laine V.N."/>
            <person name="Pulliainen A.T."/>
            <person name="Lilley T.M."/>
        </authorList>
    </citation>
    <scope>NUCLEOTIDE SEQUENCE</scope>
    <source>
        <strain evidence="2">BLF_Eptnil</strain>
        <tissue evidence="2">Kidney</tissue>
    </source>
</reference>
<accession>A0AA40HK69</accession>
<dbReference type="Proteomes" id="UP001177744">
    <property type="component" value="Unassembled WGS sequence"/>
</dbReference>
<dbReference type="AlphaFoldDB" id="A0AA40HK69"/>
<organism evidence="2 3">
    <name type="scientific">Cnephaeus nilssonii</name>
    <name type="common">Northern bat</name>
    <name type="synonym">Eptesicus nilssonii</name>
    <dbReference type="NCBI Taxonomy" id="3371016"/>
    <lineage>
        <taxon>Eukaryota</taxon>
        <taxon>Metazoa</taxon>
        <taxon>Chordata</taxon>
        <taxon>Craniata</taxon>
        <taxon>Vertebrata</taxon>
        <taxon>Euteleostomi</taxon>
        <taxon>Mammalia</taxon>
        <taxon>Eutheria</taxon>
        <taxon>Laurasiatheria</taxon>
        <taxon>Chiroptera</taxon>
        <taxon>Yangochiroptera</taxon>
        <taxon>Vespertilionidae</taxon>
        <taxon>Cnephaeus</taxon>
    </lineage>
</organism>